<dbReference type="EMBL" id="AAAB01008986">
    <property type="protein sequence ID" value="EAL38801.2"/>
    <property type="molecule type" value="Genomic_DNA"/>
</dbReference>
<dbReference type="Proteomes" id="UP000007062">
    <property type="component" value="Chromosome 3L"/>
</dbReference>
<dbReference type="EnsemblMetazoa" id="AGAP012015-RA">
    <property type="protein sequence ID" value="AGAP012015-PA"/>
    <property type="gene ID" value="AGAP012015"/>
</dbReference>
<dbReference type="VEuPathDB" id="VectorBase:AGAP012015"/>
<reference evidence="2" key="4">
    <citation type="journal article" date="2007" name="Genome Biol.">
        <title>Update of the Anopheles gambiae PEST genome assembly.</title>
        <authorList>
            <person name="Sharakhova M.V."/>
            <person name="Hammond M.P."/>
            <person name="Lobo N.F."/>
            <person name="Krzywinski J."/>
            <person name="Unger M.F."/>
            <person name="Hillenmeyer M.E."/>
            <person name="Bruggner R.V."/>
            <person name="Birney E."/>
            <person name="Collins F.H."/>
        </authorList>
    </citation>
    <scope>NUCLEOTIDE SEQUENCE</scope>
    <source>
        <strain evidence="2">PEST</strain>
    </source>
</reference>
<keyword evidence="4" id="KW-1185">Reference proteome</keyword>
<protein>
    <submittedName>
        <fullName evidence="2">AGAP012015-PA</fullName>
    </submittedName>
</protein>
<proteinExistence type="predicted"/>
<reference evidence="2 3" key="3">
    <citation type="journal article" date="2004" name="Trends Parasitol.">
        <title>The Anopheles gambiae genome: an update.</title>
        <authorList>
            <person name="Mongin E."/>
            <person name="Louis C."/>
            <person name="Holt R.A."/>
            <person name="Birney E."/>
            <person name="Collins F.H."/>
        </authorList>
    </citation>
    <scope>NUCLEOTIDE SEQUENCE</scope>
    <source>
        <strain evidence="2 3">PEST</strain>
    </source>
</reference>
<reference evidence="2" key="2">
    <citation type="submission" date="2002-03" db="EMBL/GenBank/DDBJ databases">
        <authorList>
            <consortium name="The Anopheles Genome Sequencing Consortium"/>
        </authorList>
    </citation>
    <scope>NUCLEOTIDE SEQUENCE</scope>
    <source>
        <strain evidence="2">PEST</strain>
    </source>
</reference>
<dbReference type="PaxDb" id="7165-AGAP012015-PA"/>
<accession>Q5TMU4</accession>
<evidence type="ECO:0000256" key="1">
    <source>
        <dbReference type="SAM" id="MobiDB-lite"/>
    </source>
</evidence>
<dbReference type="HOGENOM" id="CLU_2139583_0_0_1"/>
<feature type="non-terminal residue" evidence="2">
    <location>
        <position position="1"/>
    </location>
</feature>
<reference evidence="2" key="5">
    <citation type="submission" date="2011-05" db="EMBL/GenBank/DDBJ databases">
        <authorList>
            <consortium name="VectorBase"/>
        </authorList>
    </citation>
    <scope>NUCLEOTIDE SEQUENCE</scope>
    <source>
        <strain evidence="2">PEST</strain>
    </source>
</reference>
<dbReference type="AlphaFoldDB" id="Q5TMU4"/>
<feature type="compositionally biased region" description="Basic and acidic residues" evidence="1">
    <location>
        <begin position="62"/>
        <end position="75"/>
    </location>
</feature>
<evidence type="ECO:0000313" key="4">
    <source>
        <dbReference type="Proteomes" id="UP000007062"/>
    </source>
</evidence>
<evidence type="ECO:0000313" key="2">
    <source>
        <dbReference type="EMBL" id="EAL38801.2"/>
    </source>
</evidence>
<feature type="region of interest" description="Disordered" evidence="1">
    <location>
        <begin position="62"/>
        <end position="82"/>
    </location>
</feature>
<reference evidence="2 4" key="1">
    <citation type="journal article" date="2002" name="Science">
        <title>The genome sequence of the malaria mosquito Anopheles gambiae.</title>
        <authorList>
            <person name="Holt R.A."/>
            <person name="Subramanian G.M."/>
            <person name="Halpern A."/>
            <person name="Sutton G.G."/>
            <person name="Charlab R."/>
            <person name="Nusskern D.R."/>
            <person name="Wincker P."/>
            <person name="Clark A.G."/>
            <person name="Ribeiro J.M."/>
            <person name="Wides R."/>
            <person name="Salzberg S.L."/>
            <person name="Loftus B."/>
            <person name="Yandell M."/>
            <person name="Majoros W.H."/>
            <person name="Rusch D.B."/>
            <person name="Lai Z."/>
            <person name="Kraft C.L."/>
            <person name="Abril J.F."/>
            <person name="Anthouard V."/>
            <person name="Arensburger P."/>
            <person name="Atkinson P.W."/>
            <person name="Baden H."/>
            <person name="de Berardinis V."/>
            <person name="Baldwin D."/>
            <person name="Benes V."/>
            <person name="Biedler J."/>
            <person name="Blass C."/>
            <person name="Bolanos R."/>
            <person name="Boscus D."/>
            <person name="Barnstead M."/>
            <person name="Cai S."/>
            <person name="Center A."/>
            <person name="Chaturverdi K."/>
            <person name="Christophides G.K."/>
            <person name="Chrystal M.A."/>
            <person name="Clamp M."/>
            <person name="Cravchik A."/>
            <person name="Curwen V."/>
            <person name="Dana A."/>
            <person name="Delcher A."/>
            <person name="Dew I."/>
            <person name="Evans C.A."/>
            <person name="Flanigan M."/>
            <person name="Grundschober-Freimoser A."/>
            <person name="Friedli L."/>
            <person name="Gu Z."/>
            <person name="Guan P."/>
            <person name="Guigo R."/>
            <person name="Hillenmeyer M.E."/>
            <person name="Hladun S.L."/>
            <person name="Hogan J.R."/>
            <person name="Hong Y.S."/>
            <person name="Hoover J."/>
            <person name="Jaillon O."/>
            <person name="Ke Z."/>
            <person name="Kodira C."/>
            <person name="Kokoza E."/>
            <person name="Koutsos A."/>
            <person name="Letunic I."/>
            <person name="Levitsky A."/>
            <person name="Liang Y."/>
            <person name="Lin J.J."/>
            <person name="Lobo N.F."/>
            <person name="Lopez J.R."/>
            <person name="Malek J.A."/>
            <person name="McIntosh T.C."/>
            <person name="Meister S."/>
            <person name="Miller J."/>
            <person name="Mobarry C."/>
            <person name="Mongin E."/>
            <person name="Murphy S.D."/>
            <person name="O'Brochta D.A."/>
            <person name="Pfannkoch C."/>
            <person name="Qi R."/>
            <person name="Regier M.A."/>
            <person name="Remington K."/>
            <person name="Shao H."/>
            <person name="Sharakhova M.V."/>
            <person name="Sitter C.D."/>
            <person name="Shetty J."/>
            <person name="Smith T.J."/>
            <person name="Strong R."/>
            <person name="Sun J."/>
            <person name="Thomasova D."/>
            <person name="Ton L.Q."/>
            <person name="Topalis P."/>
            <person name="Tu Z."/>
            <person name="Unger M.F."/>
            <person name="Walenz B."/>
            <person name="Wang A."/>
            <person name="Wang J."/>
            <person name="Wang M."/>
            <person name="Wang X."/>
            <person name="Woodford K.J."/>
            <person name="Wortman J.R."/>
            <person name="Wu M."/>
            <person name="Yao A."/>
            <person name="Zdobnov E.M."/>
            <person name="Zhang H."/>
            <person name="Zhao Q."/>
            <person name="Zhao S."/>
            <person name="Zhu S.C."/>
            <person name="Zhimulev I."/>
            <person name="Coluzzi M."/>
            <person name="della Torre A."/>
            <person name="Roth C.W."/>
            <person name="Louis C."/>
            <person name="Kalush F."/>
            <person name="Mural R.J."/>
            <person name="Myers E.W."/>
            <person name="Adams M.D."/>
            <person name="Smith H.O."/>
            <person name="Broder S."/>
            <person name="Gardner M.J."/>
            <person name="Fraser C.M."/>
            <person name="Birney E."/>
            <person name="Bork P."/>
            <person name="Brey P.T."/>
            <person name="Venter J.C."/>
            <person name="Weissenbach J."/>
            <person name="Kafatos F.C."/>
            <person name="Collins F.H."/>
            <person name="Hoffman S.L."/>
        </authorList>
    </citation>
    <scope>NUCLEOTIDE SEQUENCE [LARGE SCALE GENOMIC DNA]</scope>
    <source>
        <strain evidence="2 4">PEST</strain>
    </source>
</reference>
<sequence>AVKYTRNDCLIIYKSVGVTFSLEQQEQLHGTRNTTRLLLLGAEWLQKCSCSVRCCSDFEANRQRAPTDKHTERGVNHPPAPGGNSYASSLLWSFVEYEEDLPLRVSLCVCVLP</sequence>
<evidence type="ECO:0000313" key="3">
    <source>
        <dbReference type="EnsemblMetazoa" id="AGAP012015-PA"/>
    </source>
</evidence>
<gene>
    <name evidence="2" type="ORF">AgaP_AGAP012015</name>
</gene>
<organism evidence="2">
    <name type="scientific">Anopheles gambiae</name>
    <name type="common">African malaria mosquito</name>
    <dbReference type="NCBI Taxonomy" id="7165"/>
    <lineage>
        <taxon>Eukaryota</taxon>
        <taxon>Metazoa</taxon>
        <taxon>Ecdysozoa</taxon>
        <taxon>Arthropoda</taxon>
        <taxon>Hexapoda</taxon>
        <taxon>Insecta</taxon>
        <taxon>Pterygota</taxon>
        <taxon>Neoptera</taxon>
        <taxon>Endopterygota</taxon>
        <taxon>Diptera</taxon>
        <taxon>Nematocera</taxon>
        <taxon>Culicoidea</taxon>
        <taxon>Culicidae</taxon>
        <taxon>Anophelinae</taxon>
        <taxon>Anopheles</taxon>
    </lineage>
</organism>
<reference evidence="3" key="6">
    <citation type="submission" date="2021-01" db="UniProtKB">
        <authorList>
            <consortium name="EnsemblMetazoa"/>
        </authorList>
    </citation>
    <scope>IDENTIFICATION</scope>
    <source>
        <strain evidence="3">PEST</strain>
    </source>
</reference>
<name>Q5TMU4_ANOGA</name>
<feature type="non-terminal residue" evidence="2">
    <location>
        <position position="113"/>
    </location>
</feature>